<keyword evidence="4" id="KW-1133">Transmembrane helix</keyword>
<dbReference type="AlphaFoldDB" id="A0A5C8HSY1"/>
<evidence type="ECO:0000313" key="7">
    <source>
        <dbReference type="Proteomes" id="UP000321196"/>
    </source>
</evidence>
<keyword evidence="6" id="KW-0067">ATP-binding</keyword>
<evidence type="ECO:0000256" key="1">
    <source>
        <dbReference type="ARBA" id="ARBA00022679"/>
    </source>
</evidence>
<dbReference type="Proteomes" id="UP000321196">
    <property type="component" value="Unassembled WGS sequence"/>
</dbReference>
<dbReference type="InterPro" id="IPR050482">
    <property type="entry name" value="Sensor_HK_TwoCompSys"/>
</dbReference>
<feature type="transmembrane region" description="Helical" evidence="4">
    <location>
        <begin position="161"/>
        <end position="183"/>
    </location>
</feature>
<keyword evidence="2" id="KW-0418">Kinase</keyword>
<evidence type="ECO:0000256" key="2">
    <source>
        <dbReference type="ARBA" id="ARBA00022777"/>
    </source>
</evidence>
<dbReference type="GO" id="GO:0016301">
    <property type="term" value="F:kinase activity"/>
    <property type="evidence" value="ECO:0007669"/>
    <property type="project" value="UniProtKB-KW"/>
</dbReference>
<evidence type="ECO:0000256" key="3">
    <source>
        <dbReference type="ARBA" id="ARBA00023012"/>
    </source>
</evidence>
<evidence type="ECO:0000313" key="6">
    <source>
        <dbReference type="EMBL" id="TXK06121.1"/>
    </source>
</evidence>
<name>A0A5C8HSY1_9MICO</name>
<gene>
    <name evidence="6" type="ORF">FVP60_03915</name>
</gene>
<keyword evidence="7" id="KW-1185">Reference proteome</keyword>
<keyword evidence="3" id="KW-0902">Two-component regulatory system</keyword>
<dbReference type="Gene3D" id="3.30.565.10">
    <property type="entry name" value="Histidine kinase-like ATPase, C-terminal domain"/>
    <property type="match status" value="1"/>
</dbReference>
<keyword evidence="4" id="KW-0472">Membrane</keyword>
<keyword evidence="1" id="KW-0808">Transferase</keyword>
<dbReference type="InterPro" id="IPR036890">
    <property type="entry name" value="HATPase_C_sf"/>
</dbReference>
<dbReference type="GO" id="GO:0005524">
    <property type="term" value="F:ATP binding"/>
    <property type="evidence" value="ECO:0007669"/>
    <property type="project" value="UniProtKB-KW"/>
</dbReference>
<evidence type="ECO:0000259" key="5">
    <source>
        <dbReference type="Pfam" id="PF02518"/>
    </source>
</evidence>
<dbReference type="SUPFAM" id="SSF55874">
    <property type="entry name" value="ATPase domain of HSP90 chaperone/DNA topoisomerase II/histidine kinase"/>
    <property type="match status" value="1"/>
</dbReference>
<feature type="transmembrane region" description="Helical" evidence="4">
    <location>
        <begin position="54"/>
        <end position="76"/>
    </location>
</feature>
<dbReference type="EMBL" id="VRSW01000001">
    <property type="protein sequence ID" value="TXK06121.1"/>
    <property type="molecule type" value="Genomic_DNA"/>
</dbReference>
<dbReference type="RefSeq" id="WP_147824930.1">
    <property type="nucleotide sequence ID" value="NZ_VRSW01000001.1"/>
</dbReference>
<dbReference type="GO" id="GO:0000160">
    <property type="term" value="P:phosphorelay signal transduction system"/>
    <property type="evidence" value="ECO:0007669"/>
    <property type="project" value="UniProtKB-KW"/>
</dbReference>
<dbReference type="OrthoDB" id="144293at2"/>
<dbReference type="PANTHER" id="PTHR24421:SF61">
    <property type="entry name" value="OXYGEN SENSOR HISTIDINE KINASE NREB"/>
    <property type="match status" value="1"/>
</dbReference>
<feature type="transmembrane region" description="Helical" evidence="4">
    <location>
        <begin position="122"/>
        <end position="149"/>
    </location>
</feature>
<feature type="transmembrane region" description="Helical" evidence="4">
    <location>
        <begin position="27"/>
        <end position="48"/>
    </location>
</feature>
<feature type="transmembrane region" description="Helical" evidence="4">
    <location>
        <begin position="83"/>
        <end position="102"/>
    </location>
</feature>
<comment type="caution">
    <text evidence="6">The sequence shown here is derived from an EMBL/GenBank/DDBJ whole genome shotgun (WGS) entry which is preliminary data.</text>
</comment>
<feature type="domain" description="Histidine kinase/HSP90-like ATPase" evidence="5">
    <location>
        <begin position="308"/>
        <end position="391"/>
    </location>
</feature>
<sequence length="397" mass="41998">MVAAEGIPGRQEVFAAGSFTSKRIERIVQIAAGVGSLIVGIQAFFAALGSSDAGAWHVPFTIVVFTSLAAFVLSCFTGRGLRVTAIVFVLAYTLVLCAWPWVTDHAKDPGYAQPWIWYVTNISTIAAVLVMSLPWQVVFTIGLPLLFFVARMLQVDFAQPYLAANAFDLSFGLCLGTILLILVRTLRATGHRVDEARGTALAEYTQAAATEAAESERISMAALMHDSVMAALISAARATTDRERALTVGMAREALTGLADAESDERMALGRPISARLIAQDLRNAAHDFGVDVVIAAPADVEVPGHVARALTLAATQAIANAVQHAEAMGLEVTVAAGAGECRVRVSDTGGGIDFASIPDDRLGIRASIYARMAAVGGTTKISSRPGSTVIDLRWQR</sequence>
<proteinExistence type="predicted"/>
<keyword evidence="6" id="KW-0547">Nucleotide-binding</keyword>
<accession>A0A5C8HSY1</accession>
<dbReference type="Pfam" id="PF02518">
    <property type="entry name" value="HATPase_c"/>
    <property type="match status" value="1"/>
</dbReference>
<protein>
    <submittedName>
        <fullName evidence="6">ATP-binding protein</fullName>
    </submittedName>
</protein>
<keyword evidence="4" id="KW-0812">Transmembrane</keyword>
<organism evidence="6 7">
    <name type="scientific">Microbacterium mitrae</name>
    <dbReference type="NCBI Taxonomy" id="664640"/>
    <lineage>
        <taxon>Bacteria</taxon>
        <taxon>Bacillati</taxon>
        <taxon>Actinomycetota</taxon>
        <taxon>Actinomycetes</taxon>
        <taxon>Micrococcales</taxon>
        <taxon>Microbacteriaceae</taxon>
        <taxon>Microbacterium</taxon>
    </lineage>
</organism>
<evidence type="ECO:0000256" key="4">
    <source>
        <dbReference type="SAM" id="Phobius"/>
    </source>
</evidence>
<dbReference type="PANTHER" id="PTHR24421">
    <property type="entry name" value="NITRATE/NITRITE SENSOR PROTEIN NARX-RELATED"/>
    <property type="match status" value="1"/>
</dbReference>
<dbReference type="InterPro" id="IPR003594">
    <property type="entry name" value="HATPase_dom"/>
</dbReference>
<reference evidence="6 7" key="1">
    <citation type="submission" date="2019-08" db="EMBL/GenBank/DDBJ databases">
        <authorList>
            <person name="Dong K."/>
        </authorList>
    </citation>
    <scope>NUCLEOTIDE SEQUENCE [LARGE SCALE GENOMIC DNA]</scope>
    <source>
        <strain evidence="6 7">M4-8</strain>
    </source>
</reference>